<name>A0A4P9Z913_9ASCO</name>
<evidence type="ECO:0000256" key="7">
    <source>
        <dbReference type="SAM" id="MobiDB-lite"/>
    </source>
</evidence>
<keyword evidence="5" id="KW-0067">ATP-binding</keyword>
<evidence type="ECO:0000256" key="1">
    <source>
        <dbReference type="ARBA" id="ARBA00007913"/>
    </source>
</evidence>
<organism evidence="12 13">
    <name type="scientific">Metschnikowia bicuspidata</name>
    <dbReference type="NCBI Taxonomy" id="27322"/>
    <lineage>
        <taxon>Eukaryota</taxon>
        <taxon>Fungi</taxon>
        <taxon>Dikarya</taxon>
        <taxon>Ascomycota</taxon>
        <taxon>Saccharomycotina</taxon>
        <taxon>Pichiomycetes</taxon>
        <taxon>Metschnikowiaceae</taxon>
        <taxon>Metschnikowia</taxon>
    </lineage>
</organism>
<evidence type="ECO:0000259" key="10">
    <source>
        <dbReference type="Pfam" id="PF13087"/>
    </source>
</evidence>
<feature type="region of interest" description="Disordered" evidence="7">
    <location>
        <begin position="1796"/>
        <end position="1818"/>
    </location>
</feature>
<evidence type="ECO:0000256" key="5">
    <source>
        <dbReference type="ARBA" id="ARBA00022840"/>
    </source>
</evidence>
<feature type="domain" description="DNA2/NAM7 helicase helicase" evidence="9">
    <location>
        <begin position="1236"/>
        <end position="1522"/>
    </location>
</feature>
<dbReference type="Pfam" id="PF12726">
    <property type="entry name" value="SEN1_N"/>
    <property type="match status" value="1"/>
</dbReference>
<evidence type="ECO:0000256" key="3">
    <source>
        <dbReference type="ARBA" id="ARBA00022801"/>
    </source>
</evidence>
<protein>
    <recommendedName>
        <fullName evidence="14">UvrD-like helicase ATP-binding domain-containing protein</fullName>
    </recommendedName>
</protein>
<feature type="domain" description="Helicase Sen1 N-terminal" evidence="8">
    <location>
        <begin position="77"/>
        <end position="766"/>
    </location>
</feature>
<evidence type="ECO:0000256" key="6">
    <source>
        <dbReference type="SAM" id="Coils"/>
    </source>
</evidence>
<dbReference type="InterPro" id="IPR045055">
    <property type="entry name" value="DNA2/NAM7-like"/>
</dbReference>
<dbReference type="OrthoDB" id="6513042at2759"/>
<keyword evidence="6" id="KW-0175">Coiled coil</keyword>
<feature type="compositionally biased region" description="Polar residues" evidence="7">
    <location>
        <begin position="1806"/>
        <end position="1818"/>
    </location>
</feature>
<dbReference type="Proteomes" id="UP000268321">
    <property type="component" value="Unassembled WGS sequence"/>
</dbReference>
<feature type="domain" description="Helicase SEN1 beta-barrel" evidence="11">
    <location>
        <begin position="1078"/>
        <end position="1186"/>
    </location>
</feature>
<sequence length="1919" mass="212518">MDLPALAKDIEDSHVNAYDSQAQTKIFMRCMQALLLDIFKDEIHLFCSPQYLVISGHTLIMFSFPGTTSTPRQTIETRFERSLASCARCVDAFYVSLAQIRARFVLVRKIAVAQVLQFRDIVDSWVLCRLERIFAHFDAAQLPAAQTRVLLHGCLANALLLRKNSALRDRLAPHLASDAARDASDLPRLLAAVVLFLVSGNDAETKYAEKEVCGWQGRTLTLQPHVLDEVFYHFYRLQDARHFTPEFSRRFWHLIDVLLAHADRGETARLLNPPDLEAMSVHTNIRIYPMARVLFNNLMADLDTPLPNLLAVLRRLLDIYGAQFWKIADDCHFLFILETVPANPSFVARLSCTDSLNSIVAWAAPFVASLAGLQKHVAAVKLANAFLAVDGASDALVRLAVSLILQCIDATPDAFADAVALLKLRDVRVVIDKHARSIVGLTRAELSDAQRLVLFSLRYDIAAAAQAALALAQGNVPGLSALQTQLWAEVQRVPVSEDAYAAQLLDALQDASRVVIFKEKKNQASGAEFTAVARIYDREARALCASINSVWDKLALVDPQQLARLVATNAGVRSVWSGIFNPETSSAALSIVSQIQDTEGRYEAVCYLLNASLAGSLRAVCTCARHFTELRHFEPCPKTLRILMDVVRALTDPLSGILNTRMGDAWHAEAHADLRAFWEDAWRFLLMIYRETLAWANVYHLSDLIEFTRDTLDISHLLLDAFRVLLDFFADPALVRPLFAPFMSTFTHVIVWLRLGDLSLLKSCVELVFKGFDLAKELGVVVDPAFLALFAKYGAKARKFNSKLTELQRDIVLAKASEFDARLVADIVDEVVRDAAARLAPLAPALVSVSVPQKLAESARYAHQTKPREPRQTSLVRFSVATFTPPVAPPPVPAYRPSNLDTIRSELKNTRTAKPAPAVASVSDPAPTRPAGFNKAPVAVGRSLNALKPKRAESDTLDDDDVDTSDLFYSARRKPKVTEVDLQGNPVAKVAAQKKVDPTRREEERMRLRLNVNLKPLYLTILRLNYNSASEFPGARSDYRAKRDTYTSYGEYVAEMEPLLMLECWQGIQASRTTGQDLPFELLVGSRTTCDGFFDVYVSAKKSVLQQHKLGDLDLIVMGYVADCGLSAPADIAAYLRAPTSQTCLGKVREVKHANPDYCDVTVRVYPQGAMMGLLTPKSVVVGMRVVQMVTLEREYASLKGLAHYDLCDSILAARPAEPVRVAPAAIDALCAKLGVNASQATAILGSSQSDGFLLIQGPPGTGKTKTILGIVGHFLLATERANAIAVPRVETRVGETRSGDTQSVPKVLICAPSNAAVDELVRRLKDGVRSDSGAQIVPKIIRLGRSDVMSAAARDFSLEELVDCQLRVRTEQVVVDTEIRQEHSRCLAQRDRVRDALKHADQDEQILKLEQELRQINGRRAELGRQLDEQRERASVTLRTRDIERRRVQAKLIADAQVICATLSGSAHDFLASMYIRFDQVIIDEACQCVELLAVIPLRYGCRRCVMVGDPNQLPPTVLSQRAAALRYEESLFVRMQRNHPDLVYLLDVQYRMHPEISRFPSLEFYHGRLTDGPDMRDKNTRLWHAHALLSPYRFFDIAARHLQSDRSKSFLNHTESRVALELVEQVMQLLPGGQFAGKVGVISPYKEQIRNLREVFQRKFGAGVFREIDFNTVDGFQGQEKEIIIISCVRASDTGSVGFLSDVRRMNVALTRAGTTLWVLGNRASLKRDRVWNKLICDAEARGCVTVAKPGFTLGRVRSGSDASIKEQTVSDAAERSQTESRVFKLGQVVPDASLQVPAGPDASKQSQTAPDTSLRVQKGLPADYTLTQTAAEAPSVAPVDAPPKPTLLKKRPANASDRPKKKAFVYTQTAPAAPPTASNGDDPRKTPTVHRSGVIKPRPKNTSSIFIQRRTPPTKK</sequence>
<evidence type="ECO:0000259" key="9">
    <source>
        <dbReference type="Pfam" id="PF13086"/>
    </source>
</evidence>
<dbReference type="InterPro" id="IPR024481">
    <property type="entry name" value="Helicase_Sen1_N"/>
</dbReference>
<dbReference type="InterPro" id="IPR056474">
    <property type="entry name" value="SEN1_barrel"/>
</dbReference>
<evidence type="ECO:0000256" key="4">
    <source>
        <dbReference type="ARBA" id="ARBA00022806"/>
    </source>
</evidence>
<keyword evidence="13" id="KW-1185">Reference proteome</keyword>
<dbReference type="InterPro" id="IPR044340">
    <property type="entry name" value="Helicase_Sen1_1B_dom"/>
</dbReference>
<dbReference type="InterPro" id="IPR027417">
    <property type="entry name" value="P-loop_NTPase"/>
</dbReference>
<dbReference type="PANTHER" id="PTHR10887">
    <property type="entry name" value="DNA2/NAM7 HELICASE FAMILY"/>
    <property type="match status" value="1"/>
</dbReference>
<dbReference type="SUPFAM" id="SSF52540">
    <property type="entry name" value="P-loop containing nucleoside triphosphate hydrolases"/>
    <property type="match status" value="1"/>
</dbReference>
<evidence type="ECO:0000259" key="8">
    <source>
        <dbReference type="Pfam" id="PF12726"/>
    </source>
</evidence>
<dbReference type="InterPro" id="IPR041677">
    <property type="entry name" value="DNA2/NAM7_AAA_11"/>
</dbReference>
<evidence type="ECO:0000313" key="13">
    <source>
        <dbReference type="Proteomes" id="UP000268321"/>
    </source>
</evidence>
<keyword evidence="4" id="KW-0347">Helicase</keyword>
<reference evidence="13" key="1">
    <citation type="journal article" date="2018" name="Nat. Microbiol.">
        <title>Leveraging single-cell genomics to expand the fungal tree of life.</title>
        <authorList>
            <person name="Ahrendt S.R."/>
            <person name="Quandt C.A."/>
            <person name="Ciobanu D."/>
            <person name="Clum A."/>
            <person name="Salamov A."/>
            <person name="Andreopoulos B."/>
            <person name="Cheng J.F."/>
            <person name="Woyke T."/>
            <person name="Pelin A."/>
            <person name="Henrissat B."/>
            <person name="Reynolds N.K."/>
            <person name="Benny G.L."/>
            <person name="Smith M.E."/>
            <person name="James T.Y."/>
            <person name="Grigoriev I.V."/>
        </authorList>
    </citation>
    <scope>NUCLEOTIDE SEQUENCE [LARGE SCALE GENOMIC DNA]</scope>
    <source>
        <strain evidence="13">Baker2002</strain>
    </source>
</reference>
<evidence type="ECO:0008006" key="14">
    <source>
        <dbReference type="Google" id="ProtNLM"/>
    </source>
</evidence>
<feature type="region of interest" description="Disordered" evidence="7">
    <location>
        <begin position="1834"/>
        <end position="1919"/>
    </location>
</feature>
<dbReference type="Pfam" id="PF13086">
    <property type="entry name" value="AAA_11"/>
    <property type="match status" value="1"/>
</dbReference>
<dbReference type="InterPro" id="IPR047187">
    <property type="entry name" value="SF1_C_Upf1"/>
</dbReference>
<gene>
    <name evidence="12" type="ORF">METBISCDRAFT_19188</name>
</gene>
<feature type="compositionally biased region" description="Low complexity" evidence="7">
    <location>
        <begin position="915"/>
        <end position="926"/>
    </location>
</feature>
<keyword evidence="3" id="KW-0378">Hydrolase</keyword>
<dbReference type="Pfam" id="PF13087">
    <property type="entry name" value="AAA_12"/>
    <property type="match status" value="1"/>
</dbReference>
<dbReference type="GO" id="GO:0003678">
    <property type="term" value="F:DNA helicase activity"/>
    <property type="evidence" value="ECO:0007669"/>
    <property type="project" value="UniProtKB-ARBA"/>
</dbReference>
<dbReference type="CDD" id="cd18042">
    <property type="entry name" value="DEXXQc_SETX"/>
    <property type="match status" value="1"/>
</dbReference>
<feature type="coiled-coil region" evidence="6">
    <location>
        <begin position="1400"/>
        <end position="1434"/>
    </location>
</feature>
<dbReference type="GO" id="GO:0016787">
    <property type="term" value="F:hydrolase activity"/>
    <property type="evidence" value="ECO:0007669"/>
    <property type="project" value="UniProtKB-KW"/>
</dbReference>
<dbReference type="CDD" id="cd18808">
    <property type="entry name" value="SF1_C_Upf1"/>
    <property type="match status" value="1"/>
</dbReference>
<dbReference type="GO" id="GO:0006369">
    <property type="term" value="P:termination of RNA polymerase II transcription"/>
    <property type="evidence" value="ECO:0007669"/>
    <property type="project" value="TreeGrafter"/>
</dbReference>
<evidence type="ECO:0000313" key="12">
    <source>
        <dbReference type="EMBL" id="RKP29196.1"/>
    </source>
</evidence>
<feature type="domain" description="DNA2/NAM7 helicase-like C-terminal" evidence="10">
    <location>
        <begin position="1529"/>
        <end position="1725"/>
    </location>
</feature>
<dbReference type="Gene3D" id="3.40.50.300">
    <property type="entry name" value="P-loop containing nucleotide triphosphate hydrolases"/>
    <property type="match status" value="2"/>
</dbReference>
<comment type="similarity">
    <text evidence="1">Belongs to the DNA2/NAM7 helicase family.</text>
</comment>
<dbReference type="PANTHER" id="PTHR10887:SF495">
    <property type="entry name" value="HELICASE SENATAXIN ISOFORM X1-RELATED"/>
    <property type="match status" value="1"/>
</dbReference>
<evidence type="ECO:0000256" key="2">
    <source>
        <dbReference type="ARBA" id="ARBA00022741"/>
    </source>
</evidence>
<dbReference type="FunFam" id="3.40.50.300:FF:000326">
    <property type="entry name" value="P-loop containing nucleoside triphosphate hydrolase"/>
    <property type="match status" value="1"/>
</dbReference>
<dbReference type="GO" id="GO:0005694">
    <property type="term" value="C:chromosome"/>
    <property type="evidence" value="ECO:0007669"/>
    <property type="project" value="UniProtKB-ARBA"/>
</dbReference>
<evidence type="ECO:0000259" key="11">
    <source>
        <dbReference type="Pfam" id="PF23576"/>
    </source>
</evidence>
<dbReference type="GO" id="GO:0016604">
    <property type="term" value="C:nuclear body"/>
    <property type="evidence" value="ECO:0007669"/>
    <property type="project" value="TreeGrafter"/>
</dbReference>
<dbReference type="GO" id="GO:0005524">
    <property type="term" value="F:ATP binding"/>
    <property type="evidence" value="ECO:0007669"/>
    <property type="project" value="UniProtKB-KW"/>
</dbReference>
<keyword evidence="2" id="KW-0547">Nucleotide-binding</keyword>
<dbReference type="CDD" id="cd21408">
    <property type="entry name" value="1B_Sen1p-like"/>
    <property type="match status" value="1"/>
</dbReference>
<dbReference type="EMBL" id="ML004502">
    <property type="protein sequence ID" value="RKP29196.1"/>
    <property type="molecule type" value="Genomic_DNA"/>
</dbReference>
<accession>A0A4P9Z913</accession>
<feature type="compositionally biased region" description="Low complexity" evidence="7">
    <location>
        <begin position="1870"/>
        <end position="1880"/>
    </location>
</feature>
<dbReference type="Pfam" id="PF23576">
    <property type="entry name" value="SEN1_barrel"/>
    <property type="match status" value="1"/>
</dbReference>
<dbReference type="GO" id="GO:0001147">
    <property type="term" value="F:transcription termination site sequence-specific DNA binding"/>
    <property type="evidence" value="ECO:0007669"/>
    <property type="project" value="TreeGrafter"/>
</dbReference>
<dbReference type="InterPro" id="IPR041679">
    <property type="entry name" value="DNA2/NAM7-like_C"/>
</dbReference>
<feature type="region of interest" description="Disordered" evidence="7">
    <location>
        <begin position="910"/>
        <end position="935"/>
    </location>
</feature>
<proteinExistence type="inferred from homology"/>